<protein>
    <submittedName>
        <fullName evidence="1">Uncharacterized protein</fullName>
    </submittedName>
</protein>
<evidence type="ECO:0000313" key="2">
    <source>
        <dbReference type="Proteomes" id="UP001054945"/>
    </source>
</evidence>
<dbReference type="AlphaFoldDB" id="A0AAV4MQ85"/>
<accession>A0AAV4MQ85</accession>
<sequence length="99" mass="10908">MDSDAVFALARPLSLVVTQFGIFLSLNPISISDTKSLVYCSHKVACCFVASVGQYGLLGTLLYFDRSFVSGRCVENYYSPSTRESLSSYMTTVFLSCFL</sequence>
<dbReference type="Proteomes" id="UP001054945">
    <property type="component" value="Unassembled WGS sequence"/>
</dbReference>
<reference evidence="1 2" key="1">
    <citation type="submission" date="2021-06" db="EMBL/GenBank/DDBJ databases">
        <title>Caerostris extrusa draft genome.</title>
        <authorList>
            <person name="Kono N."/>
            <person name="Arakawa K."/>
        </authorList>
    </citation>
    <scope>NUCLEOTIDE SEQUENCE [LARGE SCALE GENOMIC DNA]</scope>
</reference>
<keyword evidence="2" id="KW-1185">Reference proteome</keyword>
<comment type="caution">
    <text evidence="1">The sequence shown here is derived from an EMBL/GenBank/DDBJ whole genome shotgun (WGS) entry which is preliminary data.</text>
</comment>
<gene>
    <name evidence="1" type="ORF">CEXT_123411</name>
</gene>
<name>A0AAV4MQ85_CAEEX</name>
<organism evidence="1 2">
    <name type="scientific">Caerostris extrusa</name>
    <name type="common">Bark spider</name>
    <name type="synonym">Caerostris bankana</name>
    <dbReference type="NCBI Taxonomy" id="172846"/>
    <lineage>
        <taxon>Eukaryota</taxon>
        <taxon>Metazoa</taxon>
        <taxon>Ecdysozoa</taxon>
        <taxon>Arthropoda</taxon>
        <taxon>Chelicerata</taxon>
        <taxon>Arachnida</taxon>
        <taxon>Araneae</taxon>
        <taxon>Araneomorphae</taxon>
        <taxon>Entelegynae</taxon>
        <taxon>Araneoidea</taxon>
        <taxon>Araneidae</taxon>
        <taxon>Caerostris</taxon>
    </lineage>
</organism>
<evidence type="ECO:0000313" key="1">
    <source>
        <dbReference type="EMBL" id="GIX74596.1"/>
    </source>
</evidence>
<proteinExistence type="predicted"/>
<dbReference type="EMBL" id="BPLR01002516">
    <property type="protein sequence ID" value="GIX74596.1"/>
    <property type="molecule type" value="Genomic_DNA"/>
</dbReference>